<dbReference type="Proteomes" id="UP000307790">
    <property type="component" value="Unassembled WGS sequence"/>
</dbReference>
<feature type="domain" description="EamA" evidence="6">
    <location>
        <begin position="9"/>
        <end position="136"/>
    </location>
</feature>
<comment type="subcellular location">
    <subcellularLocation>
        <location evidence="1">Membrane</location>
        <topology evidence="1">Multi-pass membrane protein</topology>
    </subcellularLocation>
</comment>
<feature type="transmembrane region" description="Helical" evidence="5">
    <location>
        <begin position="263"/>
        <end position="281"/>
    </location>
</feature>
<evidence type="ECO:0000256" key="2">
    <source>
        <dbReference type="ARBA" id="ARBA00022692"/>
    </source>
</evidence>
<evidence type="ECO:0000313" key="7">
    <source>
        <dbReference type="EMBL" id="TLU61619.1"/>
    </source>
</evidence>
<dbReference type="InterPro" id="IPR037185">
    <property type="entry name" value="EmrE-like"/>
</dbReference>
<evidence type="ECO:0000256" key="5">
    <source>
        <dbReference type="SAM" id="Phobius"/>
    </source>
</evidence>
<feature type="transmembrane region" description="Helical" evidence="5">
    <location>
        <begin position="64"/>
        <end position="85"/>
    </location>
</feature>
<reference evidence="7 8" key="1">
    <citation type="submission" date="2019-05" db="EMBL/GenBank/DDBJ databases">
        <title>Genome sequences of Thalassotalea litorea 1K03283.</title>
        <authorList>
            <person name="Zhang D."/>
        </authorList>
    </citation>
    <scope>NUCLEOTIDE SEQUENCE [LARGE SCALE GENOMIC DNA]</scope>
    <source>
        <strain evidence="7 8">MCCC 1K03283</strain>
    </source>
</reference>
<keyword evidence="3 5" id="KW-1133">Transmembrane helix</keyword>
<dbReference type="Pfam" id="PF00892">
    <property type="entry name" value="EamA"/>
    <property type="match status" value="2"/>
</dbReference>
<feature type="transmembrane region" description="Helical" evidence="5">
    <location>
        <begin position="179"/>
        <end position="201"/>
    </location>
</feature>
<feature type="domain" description="EamA" evidence="6">
    <location>
        <begin position="149"/>
        <end position="281"/>
    </location>
</feature>
<keyword evidence="8" id="KW-1185">Reference proteome</keyword>
<feature type="transmembrane region" description="Helical" evidence="5">
    <location>
        <begin position="33"/>
        <end position="52"/>
    </location>
</feature>
<feature type="transmembrane region" description="Helical" evidence="5">
    <location>
        <begin position="91"/>
        <end position="113"/>
    </location>
</feature>
<feature type="transmembrane region" description="Helical" evidence="5">
    <location>
        <begin position="7"/>
        <end position="27"/>
    </location>
</feature>
<keyword evidence="4 5" id="KW-0472">Membrane</keyword>
<evidence type="ECO:0000313" key="8">
    <source>
        <dbReference type="Proteomes" id="UP000307790"/>
    </source>
</evidence>
<dbReference type="InterPro" id="IPR000620">
    <property type="entry name" value="EamA_dom"/>
</dbReference>
<dbReference type="PANTHER" id="PTHR32322">
    <property type="entry name" value="INNER MEMBRANE TRANSPORTER"/>
    <property type="match status" value="1"/>
</dbReference>
<protein>
    <submittedName>
        <fullName evidence="7">DMT family transporter</fullName>
    </submittedName>
</protein>
<dbReference type="RefSeq" id="WP_138320736.1">
    <property type="nucleotide sequence ID" value="NZ_VCBC01000015.1"/>
</dbReference>
<feature type="transmembrane region" description="Helical" evidence="5">
    <location>
        <begin position="240"/>
        <end position="257"/>
    </location>
</feature>
<keyword evidence="2 5" id="KW-0812">Transmembrane</keyword>
<evidence type="ECO:0000259" key="6">
    <source>
        <dbReference type="Pfam" id="PF00892"/>
    </source>
</evidence>
<dbReference type="GO" id="GO:0016020">
    <property type="term" value="C:membrane"/>
    <property type="evidence" value="ECO:0007669"/>
    <property type="project" value="UniProtKB-SubCell"/>
</dbReference>
<dbReference type="InterPro" id="IPR050638">
    <property type="entry name" value="AA-Vitamin_Transporters"/>
</dbReference>
<dbReference type="EMBL" id="VCBC01000015">
    <property type="protein sequence ID" value="TLU61619.1"/>
    <property type="molecule type" value="Genomic_DNA"/>
</dbReference>
<feature type="transmembrane region" description="Helical" evidence="5">
    <location>
        <begin position="125"/>
        <end position="142"/>
    </location>
</feature>
<proteinExistence type="predicted"/>
<feature type="transmembrane region" description="Helical" evidence="5">
    <location>
        <begin position="148"/>
        <end position="167"/>
    </location>
</feature>
<gene>
    <name evidence="7" type="ORF">FE810_13965</name>
</gene>
<accession>A0A5R9INP8</accession>
<dbReference type="PANTHER" id="PTHR32322:SF9">
    <property type="entry name" value="AMINO-ACID METABOLITE EFFLUX PUMP-RELATED"/>
    <property type="match status" value="1"/>
</dbReference>
<evidence type="ECO:0000256" key="4">
    <source>
        <dbReference type="ARBA" id="ARBA00023136"/>
    </source>
</evidence>
<evidence type="ECO:0000256" key="1">
    <source>
        <dbReference type="ARBA" id="ARBA00004141"/>
    </source>
</evidence>
<organism evidence="7 8">
    <name type="scientific">Thalassotalea litorea</name>
    <dbReference type="NCBI Taxonomy" id="2020715"/>
    <lineage>
        <taxon>Bacteria</taxon>
        <taxon>Pseudomonadati</taxon>
        <taxon>Pseudomonadota</taxon>
        <taxon>Gammaproteobacteria</taxon>
        <taxon>Alteromonadales</taxon>
        <taxon>Colwelliaceae</taxon>
        <taxon>Thalassotalea</taxon>
    </lineage>
</organism>
<dbReference type="SUPFAM" id="SSF103481">
    <property type="entry name" value="Multidrug resistance efflux transporter EmrE"/>
    <property type="match status" value="2"/>
</dbReference>
<dbReference type="OrthoDB" id="9810556at2"/>
<dbReference type="AlphaFoldDB" id="A0A5R9INP8"/>
<name>A0A5R9INP8_9GAMM</name>
<feature type="transmembrane region" description="Helical" evidence="5">
    <location>
        <begin position="207"/>
        <end position="228"/>
    </location>
</feature>
<evidence type="ECO:0000256" key="3">
    <source>
        <dbReference type="ARBA" id="ARBA00022989"/>
    </source>
</evidence>
<comment type="caution">
    <text evidence="7">The sequence shown here is derived from an EMBL/GenBank/DDBJ whole genome shotgun (WGS) entry which is preliminary data.</text>
</comment>
<sequence length="291" mass="31415">MNLRHLIELIALAAIWGGSFLLMRVSAPELGPIPLITLRTAIGFITLLPFLLHMKKQHQVRQYAWPIFVVGITNTALPFVLFAFATLSLSAGMTSVVNSIAPIFTAFIAYVWLHERLNTYQSFGLLLGVVGVAVLFASKGSLTFDNTAMALFAALGATLMYGFAACFTRLNLQGVSSLAIAAGSQLFATLVLIPVAIPLWPEQAISLQSWLAIIILGVVCTALAYILYFRLLAQLGPAKAISVTYLIPVFGIGWGMLLLDERVSIWMAIGAGLILIGVGLTHRKSKPNKSQ</sequence>
<dbReference type="Gene3D" id="1.10.3730.20">
    <property type="match status" value="2"/>
</dbReference>